<dbReference type="GO" id="GO:0008270">
    <property type="term" value="F:zinc ion binding"/>
    <property type="evidence" value="ECO:0007669"/>
    <property type="project" value="UniProtKB-KW"/>
</dbReference>
<evidence type="ECO:0000259" key="4">
    <source>
        <dbReference type="PROSITE" id="PS50157"/>
    </source>
</evidence>
<feature type="region of interest" description="Disordered" evidence="3">
    <location>
        <begin position="84"/>
        <end position="123"/>
    </location>
</feature>
<feature type="compositionally biased region" description="Low complexity" evidence="3">
    <location>
        <begin position="84"/>
        <end position="103"/>
    </location>
</feature>
<dbReference type="KEGG" id="tet:TTHERM_00316150"/>
<dbReference type="AlphaFoldDB" id="I7M2P7"/>
<dbReference type="RefSeq" id="XP_001021307.3">
    <property type="nucleotide sequence ID" value="XM_001021307.3"/>
</dbReference>
<keyword evidence="6" id="KW-1185">Reference proteome</keyword>
<keyword evidence="1" id="KW-0863">Zinc-finger</keyword>
<dbReference type="Proteomes" id="UP000009168">
    <property type="component" value="Unassembled WGS sequence"/>
</dbReference>
<feature type="compositionally biased region" description="Basic and acidic residues" evidence="3">
    <location>
        <begin position="146"/>
        <end position="162"/>
    </location>
</feature>
<sequence>MKNYKQHIKNLESVKLQLQKKNTKEKEAIFNILGKEILQIRKKSRLKSVTKQINKQTNKHQGLNQSKQMNYNNMNGNIGMGMGMPPNQQMFQQNQMQMQQQANSLNHQADKKGRRTRTDPNNRNYICGCGKSYLSYPALYTHVKQKHDGKAPSDTKKPEKSRGQRGRPTTTNQQIEGNDTYEHETDNMSSDSNDALNVVEELVLCLFNQLNQDTSIILNENSSNSLQDLKDSFPTDIFENASDYQVIQNHLEEVFNCEGYIDEPESTDGIVKTKCNLVFGLFIYSVGKHLKGYALKEIIFYCCLFRKALNEKGWKILQELGINSNLADQDQEFCEKNSAQNVLEISNEFITEILPTYLEKYSHQIQDYKIINPQSLESTIIKITQHFCNWLYARRYTNSMLERNEDETM</sequence>
<feature type="compositionally biased region" description="Polar residues" evidence="3">
    <location>
        <begin position="167"/>
        <end position="177"/>
    </location>
</feature>
<evidence type="ECO:0000256" key="1">
    <source>
        <dbReference type="PROSITE-ProRule" id="PRU00042"/>
    </source>
</evidence>
<accession>I7M2P7</accession>
<feature type="compositionally biased region" description="Basic and acidic residues" evidence="3">
    <location>
        <begin position="108"/>
        <end position="120"/>
    </location>
</feature>
<dbReference type="GeneID" id="7836124"/>
<evidence type="ECO:0000256" key="2">
    <source>
        <dbReference type="SAM" id="Coils"/>
    </source>
</evidence>
<dbReference type="eggNOG" id="KOG2650">
    <property type="taxonomic scope" value="Eukaryota"/>
</dbReference>
<dbReference type="STRING" id="312017.I7M2P7"/>
<gene>
    <name evidence="5" type="ORF">TTHERM_00316150</name>
</gene>
<feature type="domain" description="C2H2-type" evidence="4">
    <location>
        <begin position="125"/>
        <end position="152"/>
    </location>
</feature>
<keyword evidence="2" id="KW-0175">Coiled coil</keyword>
<organism evidence="5 6">
    <name type="scientific">Tetrahymena thermophila (strain SB210)</name>
    <dbReference type="NCBI Taxonomy" id="312017"/>
    <lineage>
        <taxon>Eukaryota</taxon>
        <taxon>Sar</taxon>
        <taxon>Alveolata</taxon>
        <taxon>Ciliophora</taxon>
        <taxon>Intramacronucleata</taxon>
        <taxon>Oligohymenophorea</taxon>
        <taxon>Hymenostomatida</taxon>
        <taxon>Tetrahymenina</taxon>
        <taxon>Tetrahymenidae</taxon>
        <taxon>Tetrahymena</taxon>
    </lineage>
</organism>
<dbReference type="InParanoid" id="I7M2P7"/>
<name>I7M2P7_TETTS</name>
<dbReference type="InterPro" id="IPR013087">
    <property type="entry name" value="Znf_C2H2_type"/>
</dbReference>
<feature type="region of interest" description="Disordered" evidence="3">
    <location>
        <begin position="144"/>
        <end position="190"/>
    </location>
</feature>
<evidence type="ECO:0000313" key="5">
    <source>
        <dbReference type="EMBL" id="EAS01062.3"/>
    </source>
</evidence>
<dbReference type="OrthoDB" id="3626597at2759"/>
<dbReference type="EMBL" id="GG662605">
    <property type="protein sequence ID" value="EAS01062.3"/>
    <property type="molecule type" value="Genomic_DNA"/>
</dbReference>
<keyword evidence="1" id="KW-0862">Zinc</keyword>
<proteinExistence type="predicted"/>
<dbReference type="PROSITE" id="PS50157">
    <property type="entry name" value="ZINC_FINGER_C2H2_2"/>
    <property type="match status" value="1"/>
</dbReference>
<evidence type="ECO:0000313" key="6">
    <source>
        <dbReference type="Proteomes" id="UP000009168"/>
    </source>
</evidence>
<evidence type="ECO:0000256" key="3">
    <source>
        <dbReference type="SAM" id="MobiDB-lite"/>
    </source>
</evidence>
<protein>
    <recommendedName>
        <fullName evidence="4">C2H2-type domain-containing protein</fullName>
    </recommendedName>
</protein>
<feature type="coiled-coil region" evidence="2">
    <location>
        <begin position="1"/>
        <end position="28"/>
    </location>
</feature>
<reference evidence="6" key="1">
    <citation type="journal article" date="2006" name="PLoS Biol.">
        <title>Macronuclear genome sequence of the ciliate Tetrahymena thermophila, a model eukaryote.</title>
        <authorList>
            <person name="Eisen J.A."/>
            <person name="Coyne R.S."/>
            <person name="Wu M."/>
            <person name="Wu D."/>
            <person name="Thiagarajan M."/>
            <person name="Wortman J.R."/>
            <person name="Badger J.H."/>
            <person name="Ren Q."/>
            <person name="Amedeo P."/>
            <person name="Jones K.M."/>
            <person name="Tallon L.J."/>
            <person name="Delcher A.L."/>
            <person name="Salzberg S.L."/>
            <person name="Silva J.C."/>
            <person name="Haas B.J."/>
            <person name="Majoros W.H."/>
            <person name="Farzad M."/>
            <person name="Carlton J.M."/>
            <person name="Smith R.K. Jr."/>
            <person name="Garg J."/>
            <person name="Pearlman R.E."/>
            <person name="Karrer K.M."/>
            <person name="Sun L."/>
            <person name="Manning G."/>
            <person name="Elde N.C."/>
            <person name="Turkewitz A.P."/>
            <person name="Asai D.J."/>
            <person name="Wilkes D.E."/>
            <person name="Wang Y."/>
            <person name="Cai H."/>
            <person name="Collins K."/>
            <person name="Stewart B.A."/>
            <person name="Lee S.R."/>
            <person name="Wilamowska K."/>
            <person name="Weinberg Z."/>
            <person name="Ruzzo W.L."/>
            <person name="Wloga D."/>
            <person name="Gaertig J."/>
            <person name="Frankel J."/>
            <person name="Tsao C.-C."/>
            <person name="Gorovsky M.A."/>
            <person name="Keeling P.J."/>
            <person name="Waller R.F."/>
            <person name="Patron N.J."/>
            <person name="Cherry J.M."/>
            <person name="Stover N.A."/>
            <person name="Krieger C.J."/>
            <person name="del Toro C."/>
            <person name="Ryder H.F."/>
            <person name="Williamson S.C."/>
            <person name="Barbeau R.A."/>
            <person name="Hamilton E.P."/>
            <person name="Orias E."/>
        </authorList>
    </citation>
    <scope>NUCLEOTIDE SEQUENCE [LARGE SCALE GENOMIC DNA]</scope>
    <source>
        <strain evidence="6">SB210</strain>
    </source>
</reference>
<keyword evidence="1" id="KW-0479">Metal-binding</keyword>